<dbReference type="InterPro" id="IPR052712">
    <property type="entry name" value="Acid_resist_chaperone_HdeD"/>
</dbReference>
<feature type="transmembrane region" description="Helical" evidence="1">
    <location>
        <begin position="123"/>
        <end position="144"/>
    </location>
</feature>
<keyword evidence="1" id="KW-1133">Transmembrane helix</keyword>
<feature type="transmembrane region" description="Helical" evidence="1">
    <location>
        <begin position="63"/>
        <end position="85"/>
    </location>
</feature>
<proteinExistence type="predicted"/>
<reference evidence="2" key="2">
    <citation type="journal article" date="2021" name="PeerJ">
        <title>Extensive microbial diversity within the chicken gut microbiome revealed by metagenomics and culture.</title>
        <authorList>
            <person name="Gilroy R."/>
            <person name="Ravi A."/>
            <person name="Getino M."/>
            <person name="Pursley I."/>
            <person name="Horton D.L."/>
            <person name="Alikhan N.F."/>
            <person name="Baker D."/>
            <person name="Gharbi K."/>
            <person name="Hall N."/>
            <person name="Watson M."/>
            <person name="Adriaenssens E.M."/>
            <person name="Foster-Nyarko E."/>
            <person name="Jarju S."/>
            <person name="Secka A."/>
            <person name="Antonio M."/>
            <person name="Oren A."/>
            <person name="Chaudhuri R.R."/>
            <person name="La Ragione R."/>
            <person name="Hildebrand F."/>
            <person name="Pallen M.J."/>
        </authorList>
    </citation>
    <scope>NUCLEOTIDE SEQUENCE</scope>
    <source>
        <strain evidence="2">4920</strain>
    </source>
</reference>
<dbReference type="AlphaFoldDB" id="A0A9D1NHH9"/>
<feature type="transmembrane region" description="Helical" evidence="1">
    <location>
        <begin position="91"/>
        <end position="111"/>
    </location>
</feature>
<evidence type="ECO:0000313" key="3">
    <source>
        <dbReference type="Proteomes" id="UP000886743"/>
    </source>
</evidence>
<reference evidence="2" key="1">
    <citation type="submission" date="2020-10" db="EMBL/GenBank/DDBJ databases">
        <authorList>
            <person name="Gilroy R."/>
        </authorList>
    </citation>
    <scope>NUCLEOTIDE SEQUENCE</scope>
    <source>
        <strain evidence="2">4920</strain>
    </source>
</reference>
<comment type="caution">
    <text evidence="2">The sequence shown here is derived from an EMBL/GenBank/DDBJ whole genome shotgun (WGS) entry which is preliminary data.</text>
</comment>
<dbReference type="PANTHER" id="PTHR34989">
    <property type="entry name" value="PROTEIN HDED"/>
    <property type="match status" value="1"/>
</dbReference>
<keyword evidence="1" id="KW-0812">Transmembrane</keyword>
<organism evidence="2 3">
    <name type="scientific">Candidatus Aphodoplasma excrementigallinarum</name>
    <dbReference type="NCBI Taxonomy" id="2840673"/>
    <lineage>
        <taxon>Bacteria</taxon>
        <taxon>Bacillati</taxon>
        <taxon>Bacillota</taxon>
        <taxon>Clostridia</taxon>
        <taxon>Eubacteriales</taxon>
        <taxon>Candidatus Aphodoplasma</taxon>
    </lineage>
</organism>
<dbReference type="PANTHER" id="PTHR34989:SF1">
    <property type="entry name" value="PROTEIN HDED"/>
    <property type="match status" value="1"/>
</dbReference>
<dbReference type="InterPro" id="IPR005325">
    <property type="entry name" value="DUF308_memb"/>
</dbReference>
<feature type="transmembrane region" description="Helical" evidence="1">
    <location>
        <begin position="150"/>
        <end position="173"/>
    </location>
</feature>
<accession>A0A9D1NHH9</accession>
<dbReference type="Proteomes" id="UP000886743">
    <property type="component" value="Unassembled WGS sequence"/>
</dbReference>
<evidence type="ECO:0000313" key="2">
    <source>
        <dbReference type="EMBL" id="HIV02538.1"/>
    </source>
</evidence>
<evidence type="ECO:0000256" key="1">
    <source>
        <dbReference type="SAM" id="Phobius"/>
    </source>
</evidence>
<gene>
    <name evidence="2" type="ORF">IAC74_03115</name>
</gene>
<dbReference type="Pfam" id="PF03729">
    <property type="entry name" value="DUF308"/>
    <property type="match status" value="2"/>
</dbReference>
<sequence length="178" mass="19276">MKRRSAFGWIELIIGIILIVLGILTFARPSGALAGIVFVYGILAVITGIADIVFYVKIEQRTGFGPAVSLVMGILSVLAGVLLLFNPDAGIWALTILFPIWFIAHCISRLTHLSIIRLTAGAGCYYFTLIVNILGLLLGFAMIFNPLLSFLSVSYIIGCYLILIGIDHFVLAVSKIGM</sequence>
<protein>
    <submittedName>
        <fullName evidence="2">DUF308 domain-containing protein</fullName>
    </submittedName>
</protein>
<dbReference type="GO" id="GO:0005886">
    <property type="term" value="C:plasma membrane"/>
    <property type="evidence" value="ECO:0007669"/>
    <property type="project" value="TreeGrafter"/>
</dbReference>
<dbReference type="EMBL" id="DVOF01000088">
    <property type="protein sequence ID" value="HIV02538.1"/>
    <property type="molecule type" value="Genomic_DNA"/>
</dbReference>
<feature type="transmembrane region" description="Helical" evidence="1">
    <location>
        <begin position="7"/>
        <end position="27"/>
    </location>
</feature>
<name>A0A9D1NHH9_9FIRM</name>
<keyword evidence="1" id="KW-0472">Membrane</keyword>
<feature type="transmembrane region" description="Helical" evidence="1">
    <location>
        <begin position="33"/>
        <end position="56"/>
    </location>
</feature>